<name>A0A0G0BG29_9BACT</name>
<dbReference type="PANTHER" id="PTHR46124">
    <property type="entry name" value="D-AMINOACYL-TRNA DEACYLASE"/>
    <property type="match status" value="1"/>
</dbReference>
<dbReference type="EMBL" id="LBOG01000005">
    <property type="protein sequence ID" value="KKP30027.1"/>
    <property type="molecule type" value="Genomic_DNA"/>
</dbReference>
<dbReference type="Proteomes" id="UP000034934">
    <property type="component" value="Unassembled WGS sequence"/>
</dbReference>
<dbReference type="FunFam" id="3.20.20.140:FF:000005">
    <property type="entry name" value="TatD family hydrolase"/>
    <property type="match status" value="1"/>
</dbReference>
<reference evidence="4 5" key="1">
    <citation type="journal article" date="2015" name="Nature">
        <title>rRNA introns, odd ribosomes, and small enigmatic genomes across a large radiation of phyla.</title>
        <authorList>
            <person name="Brown C.T."/>
            <person name="Hug L.A."/>
            <person name="Thomas B.C."/>
            <person name="Sharon I."/>
            <person name="Castelle C.J."/>
            <person name="Singh A."/>
            <person name="Wilkins M.J."/>
            <person name="Williams K.H."/>
            <person name="Banfield J.F."/>
        </authorList>
    </citation>
    <scope>NUCLEOTIDE SEQUENCE [LARGE SCALE GENOMIC DNA]</scope>
</reference>
<feature type="binding site" evidence="3">
    <location>
        <position position="150"/>
    </location>
    <ligand>
        <name>a divalent metal cation</name>
        <dbReference type="ChEBI" id="CHEBI:60240"/>
        <label>2</label>
    </ligand>
</feature>
<comment type="caution">
    <text evidence="4">The sequence shown here is derived from an EMBL/GenBank/DDBJ whole genome shotgun (WGS) entry which is preliminary data.</text>
</comment>
<dbReference type="GO" id="GO:0046872">
    <property type="term" value="F:metal ion binding"/>
    <property type="evidence" value="ECO:0007669"/>
    <property type="project" value="UniProtKB-KW"/>
</dbReference>
<evidence type="ECO:0000313" key="4">
    <source>
        <dbReference type="EMBL" id="KKP30027.1"/>
    </source>
</evidence>
<feature type="binding site" evidence="3">
    <location>
        <position position="9"/>
    </location>
    <ligand>
        <name>a divalent metal cation</name>
        <dbReference type="ChEBI" id="CHEBI:60240"/>
        <label>1</label>
    </ligand>
</feature>
<feature type="binding site" evidence="3">
    <location>
        <position position="181"/>
    </location>
    <ligand>
        <name>a divalent metal cation</name>
        <dbReference type="ChEBI" id="CHEBI:60240"/>
        <label>2</label>
    </ligand>
</feature>
<dbReference type="InterPro" id="IPR015991">
    <property type="entry name" value="TatD/YcfH-like"/>
</dbReference>
<sequence length="285" mass="32831">MRPKYIDIHAHVNFKIFDRDHNAVIRRALDNDTWFFNVGTQLDTSRAAIKLAHRYQEGVFAVIGLHPIHTSSSPHDEDELGEGVKEFISREEIFDKNVYRKLLKDPKVVAIGECGLDYYHLNVESIEKQKKAFIEQIELADEVGKPLMLHIRNNPQDKTHNAYFDTCELLKKFPKVRGVSHFFAGNVEDMKRFVNQGIYISFAGPITYKPKPEICDYEAVILETPLNMILTDTDSPYVAPVPYRGKRNEPSYVKEIVKKIALIKNLQEVEVAKAIVENTERLFDI</sequence>
<organism evidence="4 5">
    <name type="scientific">Candidatus Nomurabacteria bacterium GW2011_GWF1_31_48</name>
    <dbReference type="NCBI Taxonomy" id="1618767"/>
    <lineage>
        <taxon>Bacteria</taxon>
        <taxon>Candidatus Nomuraibacteriota</taxon>
    </lineage>
</organism>
<evidence type="ECO:0000256" key="2">
    <source>
        <dbReference type="ARBA" id="ARBA00022801"/>
    </source>
</evidence>
<dbReference type="GO" id="GO:0004536">
    <property type="term" value="F:DNA nuclease activity"/>
    <property type="evidence" value="ECO:0007669"/>
    <property type="project" value="InterPro"/>
</dbReference>
<dbReference type="NCBIfam" id="TIGR00010">
    <property type="entry name" value="YchF/TatD family DNA exonuclease"/>
    <property type="match status" value="1"/>
</dbReference>
<feature type="binding site" evidence="3">
    <location>
        <position position="11"/>
    </location>
    <ligand>
        <name>a divalent metal cation</name>
        <dbReference type="ChEBI" id="CHEBI:60240"/>
        <label>1</label>
    </ligand>
</feature>
<evidence type="ECO:0000256" key="1">
    <source>
        <dbReference type="ARBA" id="ARBA00022723"/>
    </source>
</evidence>
<dbReference type="Gene3D" id="3.20.20.140">
    <property type="entry name" value="Metal-dependent hydrolases"/>
    <property type="match status" value="1"/>
</dbReference>
<feature type="binding site" evidence="3">
    <location>
        <position position="234"/>
    </location>
    <ligand>
        <name>a divalent metal cation</name>
        <dbReference type="ChEBI" id="CHEBI:60240"/>
        <label>1</label>
    </ligand>
</feature>
<keyword evidence="1 3" id="KW-0479">Metal-binding</keyword>
<keyword evidence="2 4" id="KW-0378">Hydrolase</keyword>
<dbReference type="GO" id="GO:0016788">
    <property type="term" value="F:hydrolase activity, acting on ester bonds"/>
    <property type="evidence" value="ECO:0007669"/>
    <property type="project" value="InterPro"/>
</dbReference>
<dbReference type="InterPro" id="IPR032466">
    <property type="entry name" value="Metal_Hydrolase"/>
</dbReference>
<proteinExistence type="predicted"/>
<dbReference type="Pfam" id="PF01026">
    <property type="entry name" value="TatD_DNase"/>
    <property type="match status" value="1"/>
</dbReference>
<evidence type="ECO:0000256" key="3">
    <source>
        <dbReference type="PIRSR" id="PIRSR005902-1"/>
    </source>
</evidence>
<dbReference type="AlphaFoldDB" id="A0A0G0BG29"/>
<accession>A0A0G0BG29</accession>
<dbReference type="PATRIC" id="fig|1618767.3.peg.582"/>
<dbReference type="PANTHER" id="PTHR46124:SF2">
    <property type="entry name" value="D-AMINOACYL-TRNA DEACYLASE"/>
    <property type="match status" value="1"/>
</dbReference>
<dbReference type="InterPro" id="IPR001130">
    <property type="entry name" value="TatD-like"/>
</dbReference>
<dbReference type="SUPFAM" id="SSF51556">
    <property type="entry name" value="Metallo-dependent hydrolases"/>
    <property type="match status" value="1"/>
</dbReference>
<feature type="binding site" evidence="3">
    <location>
        <position position="113"/>
    </location>
    <ligand>
        <name>a divalent metal cation</name>
        <dbReference type="ChEBI" id="CHEBI:60240"/>
        <label>1</label>
    </ligand>
</feature>
<protein>
    <submittedName>
        <fullName evidence="4">Hydrolase, TatD family</fullName>
    </submittedName>
</protein>
<gene>
    <name evidence="4" type="ORF">UR19_C0005G0029</name>
</gene>
<evidence type="ECO:0000313" key="5">
    <source>
        <dbReference type="Proteomes" id="UP000034934"/>
    </source>
</evidence>
<dbReference type="CDD" id="cd01310">
    <property type="entry name" value="TatD_DNAse"/>
    <property type="match status" value="1"/>
</dbReference>
<dbReference type="PIRSF" id="PIRSF005902">
    <property type="entry name" value="DNase_TatD"/>
    <property type="match status" value="1"/>
</dbReference>